<evidence type="ECO:0000256" key="7">
    <source>
        <dbReference type="ARBA" id="ARBA00022779"/>
    </source>
</evidence>
<protein>
    <recommendedName>
        <fullName evidence="10">Flagellar protein FliL</fullName>
    </recommendedName>
</protein>
<evidence type="ECO:0000256" key="1">
    <source>
        <dbReference type="ARBA" id="ARBA00002254"/>
    </source>
</evidence>
<keyword evidence="8 10" id="KW-1133">Transmembrane helix</keyword>
<comment type="subcellular location">
    <subcellularLocation>
        <location evidence="10">Cell inner membrane</location>
    </subcellularLocation>
    <subcellularLocation>
        <location evidence="2">Cell membrane</location>
        <topology evidence="2">Single-pass membrane protein</topology>
    </subcellularLocation>
</comment>
<reference evidence="11" key="1">
    <citation type="submission" date="2022-02" db="EMBL/GenBank/DDBJ databases">
        <title>The genome sequence of Ruegeria sp. 1NDH52C.</title>
        <authorList>
            <person name="Du J."/>
        </authorList>
    </citation>
    <scope>NUCLEOTIDE SEQUENCE</scope>
    <source>
        <strain evidence="11">1NDH52C</strain>
    </source>
</reference>
<keyword evidence="4" id="KW-1003">Cell membrane</keyword>
<keyword evidence="6 10" id="KW-0812">Transmembrane</keyword>
<dbReference type="Pfam" id="PF03748">
    <property type="entry name" value="FliL"/>
    <property type="match status" value="1"/>
</dbReference>
<evidence type="ECO:0000256" key="5">
    <source>
        <dbReference type="ARBA" id="ARBA00022500"/>
    </source>
</evidence>
<evidence type="ECO:0000256" key="3">
    <source>
        <dbReference type="ARBA" id="ARBA00008281"/>
    </source>
</evidence>
<evidence type="ECO:0000256" key="4">
    <source>
        <dbReference type="ARBA" id="ARBA00022475"/>
    </source>
</evidence>
<keyword evidence="11" id="KW-0969">Cilium</keyword>
<keyword evidence="11" id="KW-0966">Cell projection</keyword>
<keyword evidence="10" id="KW-0997">Cell inner membrane</keyword>
<dbReference type="EMBL" id="JAKOEM010000013">
    <property type="protein sequence ID" value="MCG6559390.1"/>
    <property type="molecule type" value="Genomic_DNA"/>
</dbReference>
<name>A0ABS9P0S3_9RHOB</name>
<comment type="caution">
    <text evidence="11">The sequence shown here is derived from an EMBL/GenBank/DDBJ whole genome shotgun (WGS) entry which is preliminary data.</text>
</comment>
<keyword evidence="12" id="KW-1185">Reference proteome</keyword>
<comment type="function">
    <text evidence="1 10">Controls the rotational direction of flagella during chemotaxis.</text>
</comment>
<evidence type="ECO:0000256" key="2">
    <source>
        <dbReference type="ARBA" id="ARBA00004162"/>
    </source>
</evidence>
<sequence length="168" mass="18407">MTDTTADEVELEKKPGKKSLVIGLVLALAGSGAGYFATASGTIRLGAHPVESDTEAGVSYGAQLPDQLPDIAFVDLQPIMVSLLRENGQRHLRFHAQLEVPEHYLADVEKIRPRIVDVLNGYLRAVEIDDLSDPLALTRLRGHMQRRINIVAGEGRVNDVLVMEFVLN</sequence>
<evidence type="ECO:0000256" key="9">
    <source>
        <dbReference type="ARBA" id="ARBA00023136"/>
    </source>
</evidence>
<evidence type="ECO:0000256" key="10">
    <source>
        <dbReference type="RuleBase" id="RU364125"/>
    </source>
</evidence>
<evidence type="ECO:0000256" key="8">
    <source>
        <dbReference type="ARBA" id="ARBA00022989"/>
    </source>
</evidence>
<keyword evidence="5 10" id="KW-0145">Chemotaxis</keyword>
<keyword evidence="9 10" id="KW-0472">Membrane</keyword>
<evidence type="ECO:0000256" key="6">
    <source>
        <dbReference type="ARBA" id="ARBA00022692"/>
    </source>
</evidence>
<keyword evidence="11" id="KW-0282">Flagellum</keyword>
<organism evidence="11 12">
    <name type="scientific">Ruegeria alba</name>
    <dbReference type="NCBI Taxonomy" id="2916756"/>
    <lineage>
        <taxon>Bacteria</taxon>
        <taxon>Pseudomonadati</taxon>
        <taxon>Pseudomonadota</taxon>
        <taxon>Alphaproteobacteria</taxon>
        <taxon>Rhodobacterales</taxon>
        <taxon>Roseobacteraceae</taxon>
        <taxon>Ruegeria</taxon>
    </lineage>
</organism>
<keyword evidence="7 10" id="KW-0283">Flagellar rotation</keyword>
<evidence type="ECO:0000313" key="11">
    <source>
        <dbReference type="EMBL" id="MCG6559390.1"/>
    </source>
</evidence>
<evidence type="ECO:0000313" key="12">
    <source>
        <dbReference type="Proteomes" id="UP001165279"/>
    </source>
</evidence>
<proteinExistence type="inferred from homology"/>
<dbReference type="PANTHER" id="PTHR35091:SF2">
    <property type="entry name" value="FLAGELLAR PROTEIN FLIL"/>
    <property type="match status" value="1"/>
</dbReference>
<dbReference type="InterPro" id="IPR005503">
    <property type="entry name" value="FliL"/>
</dbReference>
<dbReference type="Proteomes" id="UP001165279">
    <property type="component" value="Unassembled WGS sequence"/>
</dbReference>
<dbReference type="RefSeq" id="WP_234139968.1">
    <property type="nucleotide sequence ID" value="NZ_JAKOEM010000013.1"/>
</dbReference>
<dbReference type="PANTHER" id="PTHR35091">
    <property type="entry name" value="FLAGELLAR PROTEIN FLIL"/>
    <property type="match status" value="1"/>
</dbReference>
<gene>
    <name evidence="11" type="ORF">MB818_14355</name>
</gene>
<comment type="similarity">
    <text evidence="3 10">Belongs to the FliL family.</text>
</comment>
<accession>A0ABS9P0S3</accession>
<feature type="transmembrane region" description="Helical" evidence="10">
    <location>
        <begin position="20"/>
        <end position="38"/>
    </location>
</feature>